<sequence length="127" mass="14949">MDVYGPWQVINRKRRPGFKKEERIVNCVMNKFDSLKEDEALDMETDQAKSSEENCPLKILEEWKEVKEKNVGRSEKAIMNPFEGKEGKKRLLGKTREKVNSVSMLLKRNQSMSRSAWIRRQKSCIRS</sequence>
<protein>
    <submittedName>
        <fullName evidence="1">Uncharacterized protein</fullName>
    </submittedName>
</protein>
<name>A0AAQ3QBP8_9LILI</name>
<dbReference type="Proteomes" id="UP001327560">
    <property type="component" value="Chromosome 5"/>
</dbReference>
<accession>A0AAQ3QBP8</accession>
<evidence type="ECO:0000313" key="2">
    <source>
        <dbReference type="Proteomes" id="UP001327560"/>
    </source>
</evidence>
<keyword evidence="2" id="KW-1185">Reference proteome</keyword>
<dbReference type="EMBL" id="CP136894">
    <property type="protein sequence ID" value="WOL06816.1"/>
    <property type="molecule type" value="Genomic_DNA"/>
</dbReference>
<reference evidence="1 2" key="1">
    <citation type="submission" date="2023-10" db="EMBL/GenBank/DDBJ databases">
        <title>Chromosome-scale genome assembly provides insights into flower coloration mechanisms of Canna indica.</title>
        <authorList>
            <person name="Li C."/>
        </authorList>
    </citation>
    <scope>NUCLEOTIDE SEQUENCE [LARGE SCALE GENOMIC DNA]</scope>
    <source>
        <tissue evidence="1">Flower</tissue>
    </source>
</reference>
<evidence type="ECO:0000313" key="1">
    <source>
        <dbReference type="EMBL" id="WOL06816.1"/>
    </source>
</evidence>
<organism evidence="1 2">
    <name type="scientific">Canna indica</name>
    <name type="common">Indian-shot</name>
    <dbReference type="NCBI Taxonomy" id="4628"/>
    <lineage>
        <taxon>Eukaryota</taxon>
        <taxon>Viridiplantae</taxon>
        <taxon>Streptophyta</taxon>
        <taxon>Embryophyta</taxon>
        <taxon>Tracheophyta</taxon>
        <taxon>Spermatophyta</taxon>
        <taxon>Magnoliopsida</taxon>
        <taxon>Liliopsida</taxon>
        <taxon>Zingiberales</taxon>
        <taxon>Cannaceae</taxon>
        <taxon>Canna</taxon>
    </lineage>
</organism>
<gene>
    <name evidence="1" type="ORF">Cni_G15550</name>
</gene>
<proteinExistence type="predicted"/>
<dbReference type="AlphaFoldDB" id="A0AAQ3QBP8"/>